<comment type="similarity">
    <text evidence="2 10">Belongs to the purine nucleoside phosphorylase YfiH/LACC1 family.</text>
</comment>
<proteinExistence type="inferred from homology"/>
<dbReference type="Proteomes" id="UP000308271">
    <property type="component" value="Unassembled WGS sequence"/>
</dbReference>
<evidence type="ECO:0000256" key="6">
    <source>
        <dbReference type="ARBA" id="ARBA00022833"/>
    </source>
</evidence>
<evidence type="ECO:0000256" key="5">
    <source>
        <dbReference type="ARBA" id="ARBA00022801"/>
    </source>
</evidence>
<accession>A0A5C4S204</accession>
<dbReference type="GO" id="GO:0017061">
    <property type="term" value="F:S-methyl-5-thioadenosine phosphorylase activity"/>
    <property type="evidence" value="ECO:0007669"/>
    <property type="project" value="UniProtKB-EC"/>
</dbReference>
<dbReference type="InterPro" id="IPR003730">
    <property type="entry name" value="Cu_polyphenol_OxRdtase"/>
</dbReference>
<organism evidence="11 12">
    <name type="scientific">Chlorobaculum thiosulfatiphilum</name>
    <name type="common">Chlorobium limicola f.sp. thiosulfatophilum</name>
    <dbReference type="NCBI Taxonomy" id="115852"/>
    <lineage>
        <taxon>Bacteria</taxon>
        <taxon>Pseudomonadati</taxon>
        <taxon>Chlorobiota</taxon>
        <taxon>Chlorobiia</taxon>
        <taxon>Chlorobiales</taxon>
        <taxon>Chlorobiaceae</taxon>
        <taxon>Chlorobaculum</taxon>
    </lineage>
</organism>
<comment type="catalytic activity">
    <reaction evidence="8">
        <text>adenosine + phosphate = alpha-D-ribose 1-phosphate + adenine</text>
        <dbReference type="Rhea" id="RHEA:27642"/>
        <dbReference type="ChEBI" id="CHEBI:16335"/>
        <dbReference type="ChEBI" id="CHEBI:16708"/>
        <dbReference type="ChEBI" id="CHEBI:43474"/>
        <dbReference type="ChEBI" id="CHEBI:57720"/>
        <dbReference type="EC" id="2.4.2.1"/>
    </reaction>
    <physiologicalReaction direction="left-to-right" evidence="8">
        <dbReference type="Rhea" id="RHEA:27643"/>
    </physiologicalReaction>
</comment>
<dbReference type="InterPro" id="IPR011324">
    <property type="entry name" value="Cytotoxic_necrot_fac-like_cat"/>
</dbReference>
<evidence type="ECO:0000256" key="3">
    <source>
        <dbReference type="ARBA" id="ARBA00022679"/>
    </source>
</evidence>
<dbReference type="PANTHER" id="PTHR30616:SF2">
    <property type="entry name" value="PURINE NUCLEOSIDE PHOSPHORYLASE LACC1"/>
    <property type="match status" value="1"/>
</dbReference>
<evidence type="ECO:0000256" key="9">
    <source>
        <dbReference type="ARBA" id="ARBA00049893"/>
    </source>
</evidence>
<gene>
    <name evidence="11" type="primary">pgeF</name>
    <name evidence="11" type="ORF">FGF66_10645</name>
</gene>
<name>A0A5C4S204_CHLTI</name>
<comment type="catalytic activity">
    <reaction evidence="7">
        <text>adenosine + H2O + H(+) = inosine + NH4(+)</text>
        <dbReference type="Rhea" id="RHEA:24408"/>
        <dbReference type="ChEBI" id="CHEBI:15377"/>
        <dbReference type="ChEBI" id="CHEBI:15378"/>
        <dbReference type="ChEBI" id="CHEBI:16335"/>
        <dbReference type="ChEBI" id="CHEBI:17596"/>
        <dbReference type="ChEBI" id="CHEBI:28938"/>
        <dbReference type="EC" id="3.5.4.4"/>
    </reaction>
    <physiologicalReaction direction="left-to-right" evidence="7">
        <dbReference type="Rhea" id="RHEA:24409"/>
    </physiologicalReaction>
</comment>
<protein>
    <recommendedName>
        <fullName evidence="10">Purine nucleoside phosphorylase</fullName>
    </recommendedName>
</protein>
<dbReference type="RefSeq" id="WP_139457623.1">
    <property type="nucleotide sequence ID" value="NZ_VDCH01000028.1"/>
</dbReference>
<dbReference type="CDD" id="cd16833">
    <property type="entry name" value="YfiH"/>
    <property type="match status" value="1"/>
</dbReference>
<dbReference type="AlphaFoldDB" id="A0A5C4S204"/>
<keyword evidence="6" id="KW-0862">Zinc</keyword>
<dbReference type="GO" id="GO:0016787">
    <property type="term" value="F:hydrolase activity"/>
    <property type="evidence" value="ECO:0007669"/>
    <property type="project" value="UniProtKB-KW"/>
</dbReference>
<comment type="catalytic activity">
    <reaction evidence="9">
        <text>S-methyl-5'-thioadenosine + phosphate = 5-(methylsulfanyl)-alpha-D-ribose 1-phosphate + adenine</text>
        <dbReference type="Rhea" id="RHEA:11852"/>
        <dbReference type="ChEBI" id="CHEBI:16708"/>
        <dbReference type="ChEBI" id="CHEBI:17509"/>
        <dbReference type="ChEBI" id="CHEBI:43474"/>
        <dbReference type="ChEBI" id="CHEBI:58533"/>
        <dbReference type="EC" id="2.4.2.28"/>
    </reaction>
    <physiologicalReaction direction="left-to-right" evidence="9">
        <dbReference type="Rhea" id="RHEA:11853"/>
    </physiologicalReaction>
</comment>
<dbReference type="EMBL" id="VDCH01000028">
    <property type="protein sequence ID" value="TNJ37543.1"/>
    <property type="molecule type" value="Genomic_DNA"/>
</dbReference>
<evidence type="ECO:0000256" key="1">
    <source>
        <dbReference type="ARBA" id="ARBA00000553"/>
    </source>
</evidence>
<keyword evidence="4" id="KW-0479">Metal-binding</keyword>
<dbReference type="Gene3D" id="3.60.140.10">
    <property type="entry name" value="CNF1/YfiH-like putative cysteine hydrolases"/>
    <property type="match status" value="1"/>
</dbReference>
<keyword evidence="5" id="KW-0378">Hydrolase</keyword>
<evidence type="ECO:0000313" key="11">
    <source>
        <dbReference type="EMBL" id="TNJ37543.1"/>
    </source>
</evidence>
<comment type="caution">
    <text evidence="11">The sequence shown here is derived from an EMBL/GenBank/DDBJ whole genome shotgun (WGS) entry which is preliminary data.</text>
</comment>
<dbReference type="Pfam" id="PF02578">
    <property type="entry name" value="Cu-oxidase_4"/>
    <property type="match status" value="1"/>
</dbReference>
<evidence type="ECO:0000256" key="2">
    <source>
        <dbReference type="ARBA" id="ARBA00007353"/>
    </source>
</evidence>
<evidence type="ECO:0000256" key="4">
    <source>
        <dbReference type="ARBA" id="ARBA00022723"/>
    </source>
</evidence>
<comment type="catalytic activity">
    <reaction evidence="1">
        <text>inosine + phosphate = alpha-D-ribose 1-phosphate + hypoxanthine</text>
        <dbReference type="Rhea" id="RHEA:27646"/>
        <dbReference type="ChEBI" id="CHEBI:17368"/>
        <dbReference type="ChEBI" id="CHEBI:17596"/>
        <dbReference type="ChEBI" id="CHEBI:43474"/>
        <dbReference type="ChEBI" id="CHEBI:57720"/>
        <dbReference type="EC" id="2.4.2.1"/>
    </reaction>
    <physiologicalReaction direction="left-to-right" evidence="1">
        <dbReference type="Rhea" id="RHEA:27647"/>
    </physiologicalReaction>
</comment>
<evidence type="ECO:0000256" key="10">
    <source>
        <dbReference type="RuleBase" id="RU361274"/>
    </source>
</evidence>
<evidence type="ECO:0000256" key="8">
    <source>
        <dbReference type="ARBA" id="ARBA00048968"/>
    </source>
</evidence>
<evidence type="ECO:0000313" key="12">
    <source>
        <dbReference type="Proteomes" id="UP000308271"/>
    </source>
</evidence>
<dbReference type="InterPro" id="IPR038371">
    <property type="entry name" value="Cu_polyphenol_OxRdtase_sf"/>
</dbReference>
<dbReference type="GO" id="GO:0005507">
    <property type="term" value="F:copper ion binding"/>
    <property type="evidence" value="ECO:0007669"/>
    <property type="project" value="TreeGrafter"/>
</dbReference>
<dbReference type="SUPFAM" id="SSF64438">
    <property type="entry name" value="CNF1/YfiH-like putative cysteine hydrolases"/>
    <property type="match status" value="1"/>
</dbReference>
<keyword evidence="12" id="KW-1185">Reference proteome</keyword>
<reference evidence="11 12" key="1">
    <citation type="submission" date="2019-05" db="EMBL/GenBank/DDBJ databases">
        <title>Draft Whole-Genome sequence of the green sulfur bacterium Chlorobaculum thiosulfatiphilum DSM 249.</title>
        <authorList>
            <person name="Meyer T.E."/>
            <person name="Kyndt J.A."/>
        </authorList>
    </citation>
    <scope>NUCLEOTIDE SEQUENCE [LARGE SCALE GENOMIC DNA]</scope>
    <source>
        <strain evidence="11 12">DSM 249</strain>
    </source>
</reference>
<dbReference type="OrthoDB" id="4279at2"/>
<dbReference type="NCBIfam" id="TIGR00726">
    <property type="entry name" value="peptidoglycan editing factor PgeF"/>
    <property type="match status" value="1"/>
</dbReference>
<keyword evidence="3" id="KW-0808">Transferase</keyword>
<dbReference type="PANTHER" id="PTHR30616">
    <property type="entry name" value="UNCHARACTERIZED PROTEIN YFIH"/>
    <property type="match status" value="1"/>
</dbReference>
<sequence length="259" mass="27519">MTQRSGIEPVYPSIFTGVAGLVAIQTARSGGVSDAPLDSLNLGSHVGDDPAHVRENYRRLGAFLGIDAESIVTTGQVHGTEIALVTAPGNLDGYDALITHVRGLFVGIMTADCYPILIHDPRTGASGAAHAGWQGAAGRIAEKTVQAMRDAFGTRPEECLAWVGTGISGERYEIGGEVAARFSSRYLEPSPSGEGRQRLDLSAANRDQLLDAGLPPAQVQCSEFCSYRDVGRFFSYRRDHGKTGRMLALIGVRTSDSAL</sequence>
<evidence type="ECO:0000256" key="7">
    <source>
        <dbReference type="ARBA" id="ARBA00047989"/>
    </source>
</evidence>